<protein>
    <submittedName>
        <fullName evidence="2">Uncharacterized protein</fullName>
    </submittedName>
</protein>
<reference evidence="2" key="1">
    <citation type="journal article" date="2022" name="Front. Microbiol.">
        <title>Genome-based taxonomic rearrangement of Oceanobacter-related bacteria including the description of Thalassolituus hydrocarbonoclasticus sp. nov. and Thalassolituus pacificus sp. nov. and emended description of the genus Thalassolituus.</title>
        <authorList>
            <person name="Dong C."/>
            <person name="Wei L."/>
            <person name="Wang J."/>
            <person name="Lai Q."/>
            <person name="Huang Z."/>
            <person name="Shao Z."/>
        </authorList>
    </citation>
    <scope>NUCLEOTIDE SEQUENCE</scope>
    <source>
        <strain evidence="2">59MF3M-4</strain>
    </source>
</reference>
<sequence>MKFSKLVKTLNALFNSGQRHKRRQREELAAALIKLKHKQHELKENLHQCDSELERAELEEKISILAAQRRKGLDMLRELDNSEDDKV</sequence>
<proteinExistence type="predicted"/>
<evidence type="ECO:0000313" key="2">
    <source>
        <dbReference type="EMBL" id="MCT7360208.1"/>
    </source>
</evidence>
<evidence type="ECO:0000313" key="3">
    <source>
        <dbReference type="Proteomes" id="UP001147830"/>
    </source>
</evidence>
<keyword evidence="3" id="KW-1185">Reference proteome</keyword>
<comment type="caution">
    <text evidence="2">The sequence shown here is derived from an EMBL/GenBank/DDBJ whole genome shotgun (WGS) entry which is preliminary data.</text>
</comment>
<name>A0A9X2WH03_9GAMM</name>
<gene>
    <name evidence="2" type="ORF">NYR02_14395</name>
</gene>
<reference evidence="2" key="2">
    <citation type="submission" date="2022-08" db="EMBL/GenBank/DDBJ databases">
        <authorList>
            <person name="Dong C."/>
        </authorList>
    </citation>
    <scope>NUCLEOTIDE SEQUENCE</scope>
    <source>
        <strain evidence="2">59MF3M-4</strain>
    </source>
</reference>
<dbReference type="AlphaFoldDB" id="A0A9X2WH03"/>
<organism evidence="2 3">
    <name type="scientific">Thalassolituus pacificus</name>
    <dbReference type="NCBI Taxonomy" id="2975440"/>
    <lineage>
        <taxon>Bacteria</taxon>
        <taxon>Pseudomonadati</taxon>
        <taxon>Pseudomonadota</taxon>
        <taxon>Gammaproteobacteria</taxon>
        <taxon>Oceanospirillales</taxon>
        <taxon>Oceanospirillaceae</taxon>
        <taxon>Thalassolituus</taxon>
    </lineage>
</organism>
<dbReference type="EMBL" id="JAOANI010000022">
    <property type="protein sequence ID" value="MCT7360208.1"/>
    <property type="molecule type" value="Genomic_DNA"/>
</dbReference>
<keyword evidence="1" id="KW-0175">Coiled coil</keyword>
<dbReference type="Proteomes" id="UP001147830">
    <property type="component" value="Unassembled WGS sequence"/>
</dbReference>
<accession>A0A9X2WH03</accession>
<dbReference type="RefSeq" id="WP_260977049.1">
    <property type="nucleotide sequence ID" value="NZ_JAOANI010000022.1"/>
</dbReference>
<evidence type="ECO:0000256" key="1">
    <source>
        <dbReference type="SAM" id="Coils"/>
    </source>
</evidence>
<feature type="coiled-coil region" evidence="1">
    <location>
        <begin position="21"/>
        <end position="59"/>
    </location>
</feature>